<dbReference type="GO" id="GO:0005524">
    <property type="term" value="F:ATP binding"/>
    <property type="evidence" value="ECO:0007669"/>
    <property type="project" value="InterPro"/>
</dbReference>
<feature type="domain" description="Phosphoribulokinase/uridine kinase" evidence="1">
    <location>
        <begin position="3"/>
        <end position="175"/>
    </location>
</feature>
<evidence type="ECO:0000259" key="1">
    <source>
        <dbReference type="Pfam" id="PF00485"/>
    </source>
</evidence>
<dbReference type="GO" id="GO:0016301">
    <property type="term" value="F:kinase activity"/>
    <property type="evidence" value="ECO:0007669"/>
    <property type="project" value="UniProtKB-KW"/>
</dbReference>
<accession>A0A318RBE9</accession>
<dbReference type="Gene3D" id="3.40.50.300">
    <property type="entry name" value="P-loop containing nucleotide triphosphate hydrolases"/>
    <property type="match status" value="1"/>
</dbReference>
<evidence type="ECO:0000313" key="2">
    <source>
        <dbReference type="EMBL" id="PYE03139.1"/>
    </source>
</evidence>
<reference evidence="2 3" key="1">
    <citation type="journal article" date="2018" name="Appl. Environ. Microbiol.">
        <title>Genome rearrangement shapes Prochlorococcus ecological adaptation.</title>
        <authorList>
            <person name="Yan W."/>
            <person name="Wei S."/>
            <person name="Wang Q."/>
            <person name="Xiao X."/>
            <person name="Zeng Q."/>
            <person name="Jiao N."/>
            <person name="Zhang R."/>
        </authorList>
    </citation>
    <scope>NUCLEOTIDE SEQUENCE [LARGE SCALE GENOMIC DNA]</scope>
    <source>
        <strain evidence="2 3">XMU1408</strain>
    </source>
</reference>
<dbReference type="OrthoDB" id="9777642at2"/>
<keyword evidence="2" id="KW-0418">Kinase</keyword>
<organism evidence="2 3">
    <name type="scientific">Prochlorococcus marinus XMU1408</name>
    <dbReference type="NCBI Taxonomy" id="2213228"/>
    <lineage>
        <taxon>Bacteria</taxon>
        <taxon>Bacillati</taxon>
        <taxon>Cyanobacteriota</taxon>
        <taxon>Cyanophyceae</taxon>
        <taxon>Synechococcales</taxon>
        <taxon>Prochlorococcaceae</taxon>
        <taxon>Prochlorococcus</taxon>
    </lineage>
</organism>
<protein>
    <submittedName>
        <fullName evidence="2">Uridine kinase</fullName>
    </submittedName>
</protein>
<name>A0A318RBE9_PROMR</name>
<dbReference type="EMBL" id="QJUE01000002">
    <property type="protein sequence ID" value="PYE03139.1"/>
    <property type="molecule type" value="Genomic_DNA"/>
</dbReference>
<comment type="caution">
    <text evidence="2">The sequence shown here is derived from an EMBL/GenBank/DDBJ whole genome shotgun (WGS) entry which is preliminary data.</text>
</comment>
<dbReference type="SUPFAM" id="SSF52540">
    <property type="entry name" value="P-loop containing nucleoside triphosphate hydrolases"/>
    <property type="match status" value="1"/>
</dbReference>
<proteinExistence type="predicted"/>
<keyword evidence="2" id="KW-0808">Transferase</keyword>
<sequence length="204" mass="24369">MNIIIITGPTCTGKTILSNKIAEIFKDTIIIKTDSYYRDNLYIKLLSTFINDIYDRLISIKSRELMNTINSIYNKKKSVLFYNYDFRTRHSSILSRPITYNNKSRFVILEGVFAHRLNLDYKKTINIICKENKELCYQRRLKRDKTERARNTKEVNNRFSKSWSLYFKNVNKFTNDNEIIYINQSKKESFNNLLKTLKTIKIKN</sequence>
<gene>
    <name evidence="2" type="ORF">DNJ73_05225</name>
</gene>
<dbReference type="InterPro" id="IPR006083">
    <property type="entry name" value="PRK/URK"/>
</dbReference>
<dbReference type="InterPro" id="IPR027417">
    <property type="entry name" value="P-loop_NTPase"/>
</dbReference>
<dbReference type="PRINTS" id="PR00988">
    <property type="entry name" value="URIDINKINASE"/>
</dbReference>
<evidence type="ECO:0000313" key="3">
    <source>
        <dbReference type="Proteomes" id="UP000247807"/>
    </source>
</evidence>
<dbReference type="PANTHER" id="PTHR10285">
    <property type="entry name" value="URIDINE KINASE"/>
    <property type="match status" value="1"/>
</dbReference>
<dbReference type="AlphaFoldDB" id="A0A318RBE9"/>
<dbReference type="Proteomes" id="UP000247807">
    <property type="component" value="Unassembled WGS sequence"/>
</dbReference>
<dbReference type="Pfam" id="PF00485">
    <property type="entry name" value="PRK"/>
    <property type="match status" value="1"/>
</dbReference>
<dbReference type="RefSeq" id="WP_158466634.1">
    <property type="nucleotide sequence ID" value="NZ_QJUE01000002.1"/>
</dbReference>